<comment type="caution">
    <text evidence="2">The sequence shown here is derived from an EMBL/GenBank/DDBJ whole genome shotgun (WGS) entry which is preliminary data.</text>
</comment>
<keyword evidence="3" id="KW-1185">Reference proteome</keyword>
<organism evidence="2 3">
    <name type="scientific">Nitrospina gracilis (strain 3/211)</name>
    <dbReference type="NCBI Taxonomy" id="1266370"/>
    <lineage>
        <taxon>Bacteria</taxon>
        <taxon>Pseudomonadati</taxon>
        <taxon>Nitrospinota/Tectimicrobiota group</taxon>
        <taxon>Nitrospinota</taxon>
        <taxon>Nitrospinia</taxon>
        <taxon>Nitrospinales</taxon>
        <taxon>Nitrospinaceae</taxon>
        <taxon>Nitrospina</taxon>
    </lineage>
</organism>
<name>M1Z8Q0_NITG3</name>
<evidence type="ECO:0000313" key="2">
    <source>
        <dbReference type="EMBL" id="CCQ89434.1"/>
    </source>
</evidence>
<dbReference type="InParanoid" id="M1Z8Q0"/>
<dbReference type="HOGENOM" id="CLU_430735_0_0_0"/>
<evidence type="ECO:0000256" key="1">
    <source>
        <dbReference type="SAM" id="MobiDB-lite"/>
    </source>
</evidence>
<accession>M1Z8Q0</accession>
<dbReference type="EMBL" id="CAQJ01000007">
    <property type="protein sequence ID" value="CCQ89434.1"/>
    <property type="molecule type" value="Genomic_DNA"/>
</dbReference>
<dbReference type="AlphaFoldDB" id="M1Z8Q0"/>
<proteinExistence type="predicted"/>
<dbReference type="RefSeq" id="WP_005005842.1">
    <property type="nucleotide sequence ID" value="NZ_HG422173.1"/>
</dbReference>
<evidence type="ECO:0000313" key="3">
    <source>
        <dbReference type="Proteomes" id="UP000011704"/>
    </source>
</evidence>
<feature type="region of interest" description="Disordered" evidence="1">
    <location>
        <begin position="95"/>
        <end position="272"/>
    </location>
</feature>
<evidence type="ECO:0008006" key="4">
    <source>
        <dbReference type="Google" id="ProtNLM"/>
    </source>
</evidence>
<dbReference type="Proteomes" id="UP000011704">
    <property type="component" value="Unassembled WGS sequence"/>
</dbReference>
<sequence>MLELERQKLQGEAFEEQEEKEPDVASLQEQETRPEPEPSVEPEVLTTVEELTASHGEPEETNMVDDDLDVIGLDEEFADQEKEVIGLDEEFARADAEATLDPVPPAPNDSFTDLFPETQGETGTMPETKTAASGKETAPPPEEEAESETPPKPLHPGFSALENLGGDFFSGDRVTGESKPAAKESAMFDDLGKMGLDDLPSDPSPGLDYTSATSNEEPDDFTAAFFSQKGELDIASLGKQDAGTPSPMKNVSDSSWAESLDASEEDDGLTREEMWEREFPNMDESEEENAMAVTNDDPFSDVGDFSEEEDLDEYDDDARPVVIGREYDDDVAHEEEGFEGVNESAYEDYDEDEDYDLAFREKKPGLFSTHQGRKGGLVAASVVAVLLLLAGTGYFLMQTFTPEELTDSMVADGEIPEDMVPHETQSTQTSPTINPEVQDLLTESGEEKALDIDQLMGDTRIPEPKTGREIEPVVKDPETKPGNALDEAAQLLEPSEDNELLKELEQSDILQESQQEIEQAVKQEEELAQFIDPNATIVAFNTILPVAYNTTDIRVLSFRLEIEMDTPDSAEVVRKALPVYENVMVSTVERFFKQRFYTDVVYAKEKLRDRLQEAFNKNIENGKIRKANFTDFAIQ</sequence>
<reference evidence="2 3" key="1">
    <citation type="journal article" date="2013" name="Front. Microbiol.">
        <title>The genome of Nitrospina gracilis illuminates the metabolism and evolution of the major marine nitrite oxidizer.</title>
        <authorList>
            <person name="Luecker S."/>
            <person name="Nowka B."/>
            <person name="Rattei T."/>
            <person name="Spieck E."/>
            <person name="and Daims H."/>
        </authorList>
    </citation>
    <scope>NUCLEOTIDE SEQUENCE [LARGE SCALE GENOMIC DNA]</scope>
    <source>
        <strain evidence="2 3">3/211</strain>
    </source>
</reference>
<gene>
    <name evidence="2" type="ORF">NITGR_1040052</name>
</gene>
<protein>
    <recommendedName>
        <fullName evidence="4">Flagellar protein FliL</fullName>
    </recommendedName>
</protein>
<feature type="compositionally biased region" description="Polar residues" evidence="1">
    <location>
        <begin position="247"/>
        <end position="257"/>
    </location>
</feature>
<feature type="compositionally biased region" description="Polar residues" evidence="1">
    <location>
        <begin position="119"/>
        <end position="131"/>
    </location>
</feature>
<feature type="region of interest" description="Disordered" evidence="1">
    <location>
        <begin position="1"/>
        <end position="44"/>
    </location>
</feature>